<dbReference type="GO" id="GO:0004474">
    <property type="term" value="F:malate synthase activity"/>
    <property type="evidence" value="ECO:0007669"/>
    <property type="project" value="UniProtKB-EC"/>
</dbReference>
<name>A0ABT2LIE3_9HYPH</name>
<evidence type="ECO:0000256" key="12">
    <source>
        <dbReference type="RuleBase" id="RU003572"/>
    </source>
</evidence>
<evidence type="ECO:0000256" key="2">
    <source>
        <dbReference type="ARBA" id="ARBA00022435"/>
    </source>
</evidence>
<evidence type="ECO:0000259" key="15">
    <source>
        <dbReference type="Pfam" id="PF20658"/>
    </source>
</evidence>
<dbReference type="InterPro" id="IPR048355">
    <property type="entry name" value="MS_C"/>
</dbReference>
<dbReference type="InterPro" id="IPR046363">
    <property type="entry name" value="MS_N_TIM-barrel_dom"/>
</dbReference>
<keyword evidence="18" id="KW-1185">Reference proteome</keyword>
<dbReference type="Gene3D" id="3.20.20.360">
    <property type="entry name" value="Malate synthase, domain 3"/>
    <property type="match status" value="2"/>
</dbReference>
<dbReference type="NCBIfam" id="NF002825">
    <property type="entry name" value="PRK02999.1"/>
    <property type="match status" value="1"/>
</dbReference>
<keyword evidence="3 10" id="KW-0963">Cytoplasm</keyword>
<comment type="subunit">
    <text evidence="10">Monomer.</text>
</comment>
<feature type="binding site" evidence="10">
    <location>
        <position position="429"/>
    </location>
    <ligand>
        <name>glyoxylate</name>
        <dbReference type="ChEBI" id="CHEBI:36655"/>
    </ligand>
</feature>
<dbReference type="Pfam" id="PF20659">
    <property type="entry name" value="MS_C"/>
    <property type="match status" value="1"/>
</dbReference>
<dbReference type="HAMAP" id="MF_00641">
    <property type="entry name" value="Malate_synth_G"/>
    <property type="match status" value="1"/>
</dbReference>
<feature type="binding site" evidence="10">
    <location>
        <position position="117"/>
    </location>
    <ligand>
        <name>acetyl-CoA</name>
        <dbReference type="ChEBI" id="CHEBI:57288"/>
    </ligand>
</feature>
<evidence type="ECO:0000256" key="1">
    <source>
        <dbReference type="ARBA" id="ARBA00001946"/>
    </source>
</evidence>
<evidence type="ECO:0000256" key="9">
    <source>
        <dbReference type="ARBA" id="ARBA00047918"/>
    </source>
</evidence>
<dbReference type="Pfam" id="PF01274">
    <property type="entry name" value="MS_TIM-barrel"/>
    <property type="match status" value="1"/>
</dbReference>
<feature type="domain" description="Malate synthase G alpha-beta insertion" evidence="15">
    <location>
        <begin position="159"/>
        <end position="232"/>
    </location>
</feature>
<comment type="caution">
    <text evidence="17">The sequence shown here is derived from an EMBL/GenBank/DDBJ whole genome shotgun (WGS) entry which is preliminary data.</text>
</comment>
<feature type="binding site" evidence="10">
    <location>
        <position position="538"/>
    </location>
    <ligand>
        <name>acetyl-CoA</name>
        <dbReference type="ChEBI" id="CHEBI:57288"/>
    </ligand>
</feature>
<dbReference type="EC" id="2.3.3.9" evidence="10 11"/>
<evidence type="ECO:0000259" key="14">
    <source>
        <dbReference type="Pfam" id="PF20656"/>
    </source>
</evidence>
<dbReference type="PANTHER" id="PTHR42739:SF1">
    <property type="entry name" value="MALATE SYNTHASE G"/>
    <property type="match status" value="1"/>
</dbReference>
<evidence type="ECO:0000259" key="13">
    <source>
        <dbReference type="Pfam" id="PF01274"/>
    </source>
</evidence>
<dbReference type="Proteomes" id="UP001320831">
    <property type="component" value="Unassembled WGS sequence"/>
</dbReference>
<evidence type="ECO:0000256" key="10">
    <source>
        <dbReference type="HAMAP-Rule" id="MF_00641"/>
    </source>
</evidence>
<proteinExistence type="inferred from homology"/>
<dbReference type="InterPro" id="IPR044856">
    <property type="entry name" value="Malate_synth_C_sf"/>
</dbReference>
<accession>A0ABT2LIE3</accession>
<dbReference type="InterPro" id="IPR048356">
    <property type="entry name" value="MS_N"/>
</dbReference>
<comment type="subcellular location">
    <subcellularLocation>
        <location evidence="10 12">Cytoplasm</location>
    </subcellularLocation>
</comment>
<dbReference type="EMBL" id="JAOCZP010000001">
    <property type="protein sequence ID" value="MCT7374335.1"/>
    <property type="molecule type" value="Genomic_DNA"/>
</dbReference>
<comment type="function">
    <text evidence="10">Involved in the glycolate utilization. Catalyzes the condensation and subsequent hydrolysis of acetyl-coenzyme A (acetyl-CoA) and glyoxylate to form malate and CoA.</text>
</comment>
<dbReference type="RefSeq" id="WP_260900714.1">
    <property type="nucleotide sequence ID" value="NZ_JAOCZP010000001.1"/>
</dbReference>
<comment type="pathway">
    <text evidence="10 12">Carbohydrate metabolism; glyoxylate cycle; (S)-malate from isocitrate: step 2/2.</text>
</comment>
<evidence type="ECO:0000256" key="3">
    <source>
        <dbReference type="ARBA" id="ARBA00022490"/>
    </source>
</evidence>
<evidence type="ECO:0000256" key="6">
    <source>
        <dbReference type="ARBA" id="ARBA00022723"/>
    </source>
</evidence>
<dbReference type="InterPro" id="IPR001465">
    <property type="entry name" value="Malate_synthase_TIM"/>
</dbReference>
<feature type="binding site" evidence="10">
    <location>
        <position position="310"/>
    </location>
    <ligand>
        <name>acetyl-CoA</name>
        <dbReference type="ChEBI" id="CHEBI:57288"/>
    </ligand>
</feature>
<feature type="binding site" evidence="10">
    <location>
        <position position="457"/>
    </location>
    <ligand>
        <name>Mg(2+)</name>
        <dbReference type="ChEBI" id="CHEBI:18420"/>
    </ligand>
</feature>
<feature type="binding site" evidence="10">
    <location>
        <position position="273"/>
    </location>
    <ligand>
        <name>acetyl-CoA</name>
        <dbReference type="ChEBI" id="CHEBI:57288"/>
    </ligand>
</feature>
<evidence type="ECO:0000313" key="18">
    <source>
        <dbReference type="Proteomes" id="UP001320831"/>
    </source>
</evidence>
<keyword evidence="7 10" id="KW-0460">Magnesium</keyword>
<feature type="modified residue" description="Cysteine sulfenic acid (-SOH)" evidence="10">
    <location>
        <position position="614"/>
    </location>
</feature>
<dbReference type="InterPro" id="IPR006253">
    <property type="entry name" value="Malate_synthG"/>
</dbReference>
<feature type="binding site" evidence="10">
    <location>
        <position position="429"/>
    </location>
    <ligand>
        <name>Mg(2+)</name>
        <dbReference type="ChEBI" id="CHEBI:18420"/>
    </ligand>
</feature>
<feature type="active site" description="Proton acceptor" evidence="10">
    <location>
        <position position="337"/>
    </location>
</feature>
<keyword evidence="2 10" id="KW-0329">Glyoxylate bypass</keyword>
<evidence type="ECO:0000256" key="7">
    <source>
        <dbReference type="ARBA" id="ARBA00022842"/>
    </source>
</evidence>
<keyword evidence="5 10" id="KW-0808">Transferase</keyword>
<sequence>MSDRVEINGLKIARALHDFTVEEALPGTGVDAETFWYALSDIVHALSPKNRALLAARDEMQARIDTWYRENGAPGDPAVYEAFLREVGYLLPEGPDFQVTTSDVDPEVAQVAGPQLVVPVMNARYALNAANARWGSLYDALYGTDAIPEESGAERGKAYNPKRGEKVIAWAKAFLDEVAPLDGAKWAEVTGIEAGKDLRLSTAGSTVSLKQSGQYAGHAEGEGGWRHILLVNDGLGIEILLNRDYGPGKTDPAGIAGINLEAALTTIMDCEDSVAAVDAEDKVLVYRNWLGLMKGDLTETFEKGGETITRKLYGDFTYTAPDGSPFPVKCRSLMLVRNVGHLMTNPAILDREGNEVPEGVMDAMFTAMIALHDIGPNGRHMNSRAGSMYVVKPKMHGPEEVAFAVDLFGRVEDALGMRANTMKMGIMDEERRTTINLKECIRAASERVVFINTGFLDRTGDEIHTSMEAGPMIRKGDMKGAPWIKAYEDWNVDIGLQCGLSGHAQIGKGMWAMPDLMAAMLEQKIGHPKAGANTAWVPSPTAAALHATHYHKVDVKVVQESLKNRPRAKLSDILSVPVAVRPNWTPEEIQRELDNNAQGILGYVVRWVDQGVGCSKVPDINDIGLMEDRATLRISSQHIANWLHHGVVSREQVMETMKRMAEVVDRQNEGDPNYEPMAPDFDASIAFQAACDLVFKGREQPNGYTEPILHAHRLEKKARDGHGDAAKTSTA</sequence>
<comment type="cofactor">
    <cofactor evidence="1 10">
        <name>Mg(2+)</name>
        <dbReference type="ChEBI" id="CHEBI:18420"/>
    </cofactor>
</comment>
<evidence type="ECO:0000313" key="17">
    <source>
        <dbReference type="EMBL" id="MCT7374335.1"/>
    </source>
</evidence>
<evidence type="ECO:0000256" key="11">
    <source>
        <dbReference type="NCBIfam" id="TIGR01345"/>
    </source>
</evidence>
<feature type="binding site" evidence="10">
    <location>
        <begin position="124"/>
        <end position="125"/>
    </location>
    <ligand>
        <name>acetyl-CoA</name>
        <dbReference type="ChEBI" id="CHEBI:57288"/>
    </ligand>
</feature>
<organism evidence="17 18">
    <name type="scientific">Chelativorans salis</name>
    <dbReference type="NCBI Taxonomy" id="2978478"/>
    <lineage>
        <taxon>Bacteria</taxon>
        <taxon>Pseudomonadati</taxon>
        <taxon>Pseudomonadota</taxon>
        <taxon>Alphaproteobacteria</taxon>
        <taxon>Hyphomicrobiales</taxon>
        <taxon>Phyllobacteriaceae</taxon>
        <taxon>Chelativorans</taxon>
    </lineage>
</organism>
<comment type="similarity">
    <text evidence="10 12">Belongs to the malate synthase family. GlcB subfamily.</text>
</comment>
<dbReference type="InterPro" id="IPR011076">
    <property type="entry name" value="Malate_synth_sf"/>
</dbReference>
<feature type="binding site" evidence="10">
    <location>
        <position position="337"/>
    </location>
    <ligand>
        <name>glyoxylate</name>
        <dbReference type="ChEBI" id="CHEBI:36655"/>
    </ligand>
</feature>
<feature type="binding site" evidence="10">
    <location>
        <begin position="454"/>
        <end position="457"/>
    </location>
    <ligand>
        <name>glyoxylate</name>
        <dbReference type="ChEBI" id="CHEBI:36655"/>
    </ligand>
</feature>
<gene>
    <name evidence="10" type="primary">glcB</name>
    <name evidence="17" type="ORF">N5A92_04715</name>
</gene>
<reference evidence="17 18" key="1">
    <citation type="submission" date="2022-09" db="EMBL/GenBank/DDBJ databases">
        <title>Chelativorans salina sp. nov., a novel slightly halophilic bacterium isolated from a saline lake sediment enrichment.</title>
        <authorList>
            <person name="Gao L."/>
            <person name="Fang B.-Z."/>
            <person name="Li W.-J."/>
        </authorList>
    </citation>
    <scope>NUCLEOTIDE SEQUENCE [LARGE SCALE GENOMIC DNA]</scope>
    <source>
        <strain evidence="17 18">EGI FJ00035</strain>
    </source>
</reference>
<keyword evidence="6 10" id="KW-0479">Metal-binding</keyword>
<evidence type="ECO:0000256" key="8">
    <source>
        <dbReference type="ARBA" id="ARBA00023097"/>
    </source>
</evidence>
<evidence type="ECO:0000256" key="4">
    <source>
        <dbReference type="ARBA" id="ARBA00022532"/>
    </source>
</evidence>
<dbReference type="PANTHER" id="PTHR42739">
    <property type="entry name" value="MALATE SYNTHASE G"/>
    <property type="match status" value="1"/>
</dbReference>
<comment type="catalytic activity">
    <reaction evidence="9 10 12">
        <text>glyoxylate + acetyl-CoA + H2O = (S)-malate + CoA + H(+)</text>
        <dbReference type="Rhea" id="RHEA:18181"/>
        <dbReference type="ChEBI" id="CHEBI:15377"/>
        <dbReference type="ChEBI" id="CHEBI:15378"/>
        <dbReference type="ChEBI" id="CHEBI:15589"/>
        <dbReference type="ChEBI" id="CHEBI:36655"/>
        <dbReference type="ChEBI" id="CHEBI:57287"/>
        <dbReference type="ChEBI" id="CHEBI:57288"/>
        <dbReference type="EC" id="2.3.3.9"/>
    </reaction>
</comment>
<evidence type="ECO:0000259" key="16">
    <source>
        <dbReference type="Pfam" id="PF20659"/>
    </source>
</evidence>
<feature type="domain" description="Malate synthase C-terminal" evidence="16">
    <location>
        <begin position="588"/>
        <end position="680"/>
    </location>
</feature>
<dbReference type="InterPro" id="IPR048357">
    <property type="entry name" value="MSG_insertion"/>
</dbReference>
<dbReference type="SUPFAM" id="SSF51645">
    <property type="entry name" value="Malate synthase G"/>
    <property type="match status" value="1"/>
</dbReference>
<dbReference type="Pfam" id="PF20656">
    <property type="entry name" value="MS_N"/>
    <property type="match status" value="1"/>
</dbReference>
<dbReference type="NCBIfam" id="TIGR01345">
    <property type="entry name" value="malate_syn_G"/>
    <property type="match status" value="1"/>
</dbReference>
<comment type="caution">
    <text evidence="10">Lacks conserved residue(s) required for the propagation of feature annotation.</text>
</comment>
<protein>
    <recommendedName>
        <fullName evidence="10 11">Malate synthase G</fullName>
        <ecNumber evidence="10 11">2.3.3.9</ecNumber>
    </recommendedName>
</protein>
<keyword evidence="17" id="KW-0012">Acyltransferase</keyword>
<feature type="domain" description="Malate synthase TIM barrel" evidence="13">
    <location>
        <begin position="334"/>
        <end position="569"/>
    </location>
</feature>
<feature type="active site" description="Proton donor" evidence="10">
    <location>
        <position position="628"/>
    </location>
</feature>
<feature type="domain" description="Malate synthase N-terminal" evidence="14">
    <location>
        <begin position="17"/>
        <end position="71"/>
    </location>
</feature>
<dbReference type="Pfam" id="PF20658">
    <property type="entry name" value="MSG_insertion"/>
    <property type="match status" value="1"/>
</dbReference>
<evidence type="ECO:0000256" key="5">
    <source>
        <dbReference type="ARBA" id="ARBA00022679"/>
    </source>
</evidence>
<dbReference type="Gene3D" id="1.20.1220.12">
    <property type="entry name" value="Malate synthase, domain III"/>
    <property type="match status" value="1"/>
</dbReference>
<keyword evidence="8 10" id="KW-0558">Oxidation</keyword>
<keyword evidence="4 10" id="KW-0816">Tricarboxylic acid cycle</keyword>